<gene>
    <name evidence="5" type="ORF">Sango_2937700</name>
</gene>
<dbReference type="Proteomes" id="UP001289374">
    <property type="component" value="Unassembled WGS sequence"/>
</dbReference>
<reference evidence="5" key="1">
    <citation type="submission" date="2020-06" db="EMBL/GenBank/DDBJ databases">
        <authorList>
            <person name="Li T."/>
            <person name="Hu X."/>
            <person name="Zhang T."/>
            <person name="Song X."/>
            <person name="Zhang H."/>
            <person name="Dai N."/>
            <person name="Sheng W."/>
            <person name="Hou X."/>
            <person name="Wei L."/>
        </authorList>
    </citation>
    <scope>NUCLEOTIDE SEQUENCE</scope>
    <source>
        <strain evidence="5">K16</strain>
        <tissue evidence="5">Leaf</tissue>
    </source>
</reference>
<keyword evidence="6" id="KW-1185">Reference proteome</keyword>
<evidence type="ECO:0000259" key="4">
    <source>
        <dbReference type="Pfam" id="PF17862"/>
    </source>
</evidence>
<evidence type="ECO:0000313" key="6">
    <source>
        <dbReference type="Proteomes" id="UP001289374"/>
    </source>
</evidence>
<dbReference type="PANTHER" id="PTHR23073">
    <property type="entry name" value="26S PROTEASOME REGULATORY SUBUNIT"/>
    <property type="match status" value="1"/>
</dbReference>
<dbReference type="EMBL" id="JACGWL010000819">
    <property type="protein sequence ID" value="KAK4381755.1"/>
    <property type="molecule type" value="Genomic_DNA"/>
</dbReference>
<sequence length="244" mass="28529">MFSPPFLRSLLTPKNRGKKIKKRGGTRRSSGGGWVQHRNLIKKRIRWVSPVYLSMKSSLQFFSLSFLINCLVWRDYASIQHGYPHHTICYATNRLMAYINKKILFSFRCGNATVLWFHLTGTRSYCFRVRKWFVMFFDLQKDNSPAIIFIDEVDSIATARFDAETGAARELQFRTAEMNLSDEVDLEDYVSRPDKVSAAEIAAICQETGMLAIRKNRYVILHKDFEKGYRSNMKEPDIDFEFYK</sequence>
<keyword evidence="1" id="KW-0547">Nucleotide-binding</keyword>
<dbReference type="InterPro" id="IPR050221">
    <property type="entry name" value="26S_Proteasome_ATPase"/>
</dbReference>
<dbReference type="GO" id="GO:0016887">
    <property type="term" value="F:ATP hydrolysis activity"/>
    <property type="evidence" value="ECO:0007669"/>
    <property type="project" value="InterPro"/>
</dbReference>
<dbReference type="InterPro" id="IPR027417">
    <property type="entry name" value="P-loop_NTPase"/>
</dbReference>
<proteinExistence type="predicted"/>
<keyword evidence="5" id="KW-0647">Proteasome</keyword>
<dbReference type="SUPFAM" id="SSF52540">
    <property type="entry name" value="P-loop containing nucleoside triphosphate hydrolases"/>
    <property type="match status" value="1"/>
</dbReference>
<organism evidence="5 6">
    <name type="scientific">Sesamum angolense</name>
    <dbReference type="NCBI Taxonomy" id="2727404"/>
    <lineage>
        <taxon>Eukaryota</taxon>
        <taxon>Viridiplantae</taxon>
        <taxon>Streptophyta</taxon>
        <taxon>Embryophyta</taxon>
        <taxon>Tracheophyta</taxon>
        <taxon>Spermatophyta</taxon>
        <taxon>Magnoliopsida</taxon>
        <taxon>eudicotyledons</taxon>
        <taxon>Gunneridae</taxon>
        <taxon>Pentapetalae</taxon>
        <taxon>asterids</taxon>
        <taxon>lamiids</taxon>
        <taxon>Lamiales</taxon>
        <taxon>Pedaliaceae</taxon>
        <taxon>Sesamum</taxon>
    </lineage>
</organism>
<evidence type="ECO:0000256" key="2">
    <source>
        <dbReference type="ARBA" id="ARBA00022840"/>
    </source>
</evidence>
<feature type="domain" description="AAA ATPase AAA+ lid" evidence="4">
    <location>
        <begin position="184"/>
        <end position="227"/>
    </location>
</feature>
<dbReference type="GO" id="GO:0005524">
    <property type="term" value="F:ATP binding"/>
    <property type="evidence" value="ECO:0007669"/>
    <property type="project" value="UniProtKB-KW"/>
</dbReference>
<accession>A0AAE1T5B9</accession>
<dbReference type="Pfam" id="PF00004">
    <property type="entry name" value="AAA"/>
    <property type="match status" value="1"/>
</dbReference>
<dbReference type="Pfam" id="PF17862">
    <property type="entry name" value="AAA_lid_3"/>
    <property type="match status" value="1"/>
</dbReference>
<keyword evidence="2" id="KW-0067">ATP-binding</keyword>
<feature type="domain" description="ATPase AAA-type core" evidence="3">
    <location>
        <begin position="135"/>
        <end position="170"/>
    </location>
</feature>
<dbReference type="InterPro" id="IPR041569">
    <property type="entry name" value="AAA_lid_3"/>
</dbReference>
<comment type="caution">
    <text evidence="5">The sequence shown here is derived from an EMBL/GenBank/DDBJ whole genome shotgun (WGS) entry which is preliminary data.</text>
</comment>
<dbReference type="InterPro" id="IPR003959">
    <property type="entry name" value="ATPase_AAA_core"/>
</dbReference>
<dbReference type="Gene3D" id="3.40.50.300">
    <property type="entry name" value="P-loop containing nucleotide triphosphate hydrolases"/>
    <property type="match status" value="1"/>
</dbReference>
<evidence type="ECO:0000259" key="3">
    <source>
        <dbReference type="Pfam" id="PF00004"/>
    </source>
</evidence>
<evidence type="ECO:0000313" key="5">
    <source>
        <dbReference type="EMBL" id="KAK4381755.1"/>
    </source>
</evidence>
<reference evidence="5" key="2">
    <citation type="journal article" date="2024" name="Plant">
        <title>Genomic evolution and insights into agronomic trait innovations of Sesamum species.</title>
        <authorList>
            <person name="Miao H."/>
            <person name="Wang L."/>
            <person name="Qu L."/>
            <person name="Liu H."/>
            <person name="Sun Y."/>
            <person name="Le M."/>
            <person name="Wang Q."/>
            <person name="Wei S."/>
            <person name="Zheng Y."/>
            <person name="Lin W."/>
            <person name="Duan Y."/>
            <person name="Cao H."/>
            <person name="Xiong S."/>
            <person name="Wang X."/>
            <person name="Wei L."/>
            <person name="Li C."/>
            <person name="Ma Q."/>
            <person name="Ju M."/>
            <person name="Zhao R."/>
            <person name="Li G."/>
            <person name="Mu C."/>
            <person name="Tian Q."/>
            <person name="Mei H."/>
            <person name="Zhang T."/>
            <person name="Gao T."/>
            <person name="Zhang H."/>
        </authorList>
    </citation>
    <scope>NUCLEOTIDE SEQUENCE</scope>
    <source>
        <strain evidence="5">K16</strain>
    </source>
</reference>
<dbReference type="Gene3D" id="1.10.8.60">
    <property type="match status" value="1"/>
</dbReference>
<dbReference type="GO" id="GO:0000502">
    <property type="term" value="C:proteasome complex"/>
    <property type="evidence" value="ECO:0007669"/>
    <property type="project" value="UniProtKB-KW"/>
</dbReference>
<evidence type="ECO:0000256" key="1">
    <source>
        <dbReference type="ARBA" id="ARBA00022741"/>
    </source>
</evidence>
<dbReference type="AlphaFoldDB" id="A0AAE1T5B9"/>
<name>A0AAE1T5B9_9LAMI</name>
<protein>
    <submittedName>
        <fullName evidence="5">26S proteasome regulatory subunitB</fullName>
    </submittedName>
</protein>